<dbReference type="InterPro" id="IPR037151">
    <property type="entry name" value="AlkB-like_sf"/>
</dbReference>
<dbReference type="EMBL" id="JAQQPM010000002">
    <property type="protein sequence ID" value="KAK2069008.1"/>
    <property type="molecule type" value="Genomic_DNA"/>
</dbReference>
<dbReference type="GO" id="GO:0035516">
    <property type="term" value="F:broad specificity oxidative DNA demethylase activity"/>
    <property type="evidence" value="ECO:0007669"/>
    <property type="project" value="TreeGrafter"/>
</dbReference>
<feature type="compositionally biased region" description="Polar residues" evidence="2">
    <location>
        <begin position="40"/>
        <end position="49"/>
    </location>
</feature>
<feature type="compositionally biased region" description="Polar residues" evidence="2">
    <location>
        <begin position="1"/>
        <end position="11"/>
    </location>
</feature>
<dbReference type="GO" id="GO:0051747">
    <property type="term" value="F:cytosine C-5 DNA demethylase activity"/>
    <property type="evidence" value="ECO:0007669"/>
    <property type="project" value="TreeGrafter"/>
</dbReference>
<feature type="compositionally biased region" description="Basic residues" evidence="2">
    <location>
        <begin position="237"/>
        <end position="251"/>
    </location>
</feature>
<gene>
    <name evidence="4" type="ORF">P8C59_003618</name>
</gene>
<proteinExistence type="predicted"/>
<name>A0AAD9I0K6_9PEZI</name>
<feature type="binding site" evidence="1">
    <location>
        <position position="321"/>
    </location>
    <ligand>
        <name>2-oxoglutarate</name>
        <dbReference type="ChEBI" id="CHEBI:16810"/>
    </ligand>
</feature>
<evidence type="ECO:0000259" key="3">
    <source>
        <dbReference type="PROSITE" id="PS51471"/>
    </source>
</evidence>
<dbReference type="InterPro" id="IPR032852">
    <property type="entry name" value="ALKBH2"/>
</dbReference>
<feature type="region of interest" description="Disordered" evidence="2">
    <location>
        <begin position="1"/>
        <end position="57"/>
    </location>
</feature>
<feature type="domain" description="Fe2OG dioxygenase" evidence="3">
    <location>
        <begin position="191"/>
        <end position="326"/>
    </location>
</feature>
<dbReference type="AlphaFoldDB" id="A0AAD9I0K6"/>
<evidence type="ECO:0000256" key="2">
    <source>
        <dbReference type="SAM" id="MobiDB-lite"/>
    </source>
</evidence>
<feature type="binding site" evidence="1">
    <location>
        <position position="200"/>
    </location>
    <ligand>
        <name>2-oxoglutarate</name>
        <dbReference type="ChEBI" id="CHEBI:16810"/>
    </ligand>
</feature>
<dbReference type="Pfam" id="PF13532">
    <property type="entry name" value="2OG-FeII_Oxy_2"/>
    <property type="match status" value="1"/>
</dbReference>
<dbReference type="SUPFAM" id="SSF51197">
    <property type="entry name" value="Clavaminate synthase-like"/>
    <property type="match status" value="1"/>
</dbReference>
<comment type="caution">
    <text evidence="4">The sequence shown here is derived from an EMBL/GenBank/DDBJ whole genome shotgun (WGS) entry which is preliminary data.</text>
</comment>
<feature type="binding site" evidence="1">
    <location>
        <position position="210"/>
    </location>
    <ligand>
        <name>2-oxoglutarate</name>
        <dbReference type="ChEBI" id="CHEBI:16810"/>
    </ligand>
</feature>
<dbReference type="PANTHER" id="PTHR31573">
    <property type="entry name" value="ALPHA-KETOGLUTARATE-DEPENDENT DIOXYGENASE ALKB HOMOLOG 2"/>
    <property type="match status" value="1"/>
</dbReference>
<dbReference type="Gene3D" id="2.60.120.590">
    <property type="entry name" value="Alpha-ketoglutarate-dependent dioxygenase AlkB-like"/>
    <property type="match status" value="1"/>
</dbReference>
<reference evidence="4" key="1">
    <citation type="journal article" date="2023" name="Mol. Plant Microbe Interact.">
        <title>Elucidating the Obligate Nature and Biological Capacity of an Invasive Fungal Corn Pathogen.</title>
        <authorList>
            <person name="MacCready J.S."/>
            <person name="Roggenkamp E.M."/>
            <person name="Gdanetz K."/>
            <person name="Chilvers M.I."/>
        </authorList>
    </citation>
    <scope>NUCLEOTIDE SEQUENCE</scope>
    <source>
        <strain evidence="4">PM02</strain>
    </source>
</reference>
<dbReference type="GO" id="GO:0008198">
    <property type="term" value="F:ferrous iron binding"/>
    <property type="evidence" value="ECO:0007669"/>
    <property type="project" value="TreeGrafter"/>
</dbReference>
<feature type="binding site" evidence="1">
    <location>
        <position position="302"/>
    </location>
    <ligand>
        <name>2-oxoglutarate</name>
        <dbReference type="ChEBI" id="CHEBI:16810"/>
    </ligand>
</feature>
<feature type="region of interest" description="Disordered" evidence="2">
    <location>
        <begin position="237"/>
        <end position="256"/>
    </location>
</feature>
<dbReference type="PANTHER" id="PTHR31573:SF1">
    <property type="entry name" value="DNA OXIDATIVE DEMETHYLASE ALKBH2"/>
    <property type="match status" value="1"/>
</dbReference>
<dbReference type="GO" id="GO:0006307">
    <property type="term" value="P:DNA alkylation repair"/>
    <property type="evidence" value="ECO:0007669"/>
    <property type="project" value="TreeGrafter"/>
</dbReference>
<feature type="binding site" evidence="1">
    <location>
        <position position="213"/>
    </location>
    <ligand>
        <name>substrate</name>
    </ligand>
</feature>
<evidence type="ECO:0000313" key="4">
    <source>
        <dbReference type="EMBL" id="KAK2069008.1"/>
    </source>
</evidence>
<sequence>MLSPPNVMSNKRTLDSFFGPAPGKKQRVSPHDDEHADPGSAQTSFSRHSTYPHPIADLPASVHDELASLPGRPGRAIDDQADLDLLYFEPYIPAGLAPTLFRHLRASLPFYRVEYTIQRYGVETHIRTPRYTTVFGLDATARFGGDDDGTVVDAATRQPVPAAAYARCAPRPLPACLDALRRSAEAACGCAFNFCLVNYYASGADSISYHSDDERFLGPEPAIASFSLGARRDFFMKHKPPPAAKKGKGKGKGREAEAEAEAELEMETVTAKALLACKQVKLPLGSGDMVLMRGKTQANWLHSVPKRTGRNEKDGGRINITFRKAMVKGGTDNYYNYNVGRGPVYRWNDLAKEMTLWKKT</sequence>
<dbReference type="InterPro" id="IPR027450">
    <property type="entry name" value="AlkB-like"/>
</dbReference>
<protein>
    <recommendedName>
        <fullName evidence="3">Fe2OG dioxygenase domain-containing protein</fullName>
    </recommendedName>
</protein>
<dbReference type="InterPro" id="IPR005123">
    <property type="entry name" value="Oxoglu/Fe-dep_dioxygenase_dom"/>
</dbReference>
<accession>A0AAD9I0K6</accession>
<feature type="binding site" evidence="1">
    <location>
        <position position="317"/>
    </location>
    <ligand>
        <name>2-oxoglutarate</name>
        <dbReference type="ChEBI" id="CHEBI:16810"/>
    </ligand>
</feature>
<evidence type="ECO:0000256" key="1">
    <source>
        <dbReference type="PIRSR" id="PIRSR632852-1"/>
    </source>
</evidence>
<feature type="binding site" evidence="1">
    <location>
        <position position="198"/>
    </location>
    <ligand>
        <name>2-oxoglutarate</name>
        <dbReference type="ChEBI" id="CHEBI:16810"/>
    </ligand>
</feature>
<dbReference type="Proteomes" id="UP001217918">
    <property type="component" value="Unassembled WGS sequence"/>
</dbReference>
<evidence type="ECO:0000313" key="5">
    <source>
        <dbReference type="Proteomes" id="UP001217918"/>
    </source>
</evidence>
<keyword evidence="5" id="KW-1185">Reference proteome</keyword>
<feature type="binding site" evidence="1">
    <location>
        <position position="323"/>
    </location>
    <ligand>
        <name>2-oxoglutarate</name>
        <dbReference type="ChEBI" id="CHEBI:16810"/>
    </ligand>
</feature>
<organism evidence="4 5">
    <name type="scientific">Phyllachora maydis</name>
    <dbReference type="NCBI Taxonomy" id="1825666"/>
    <lineage>
        <taxon>Eukaryota</taxon>
        <taxon>Fungi</taxon>
        <taxon>Dikarya</taxon>
        <taxon>Ascomycota</taxon>
        <taxon>Pezizomycotina</taxon>
        <taxon>Sordariomycetes</taxon>
        <taxon>Sordariomycetidae</taxon>
        <taxon>Phyllachorales</taxon>
        <taxon>Phyllachoraceae</taxon>
        <taxon>Phyllachora</taxon>
    </lineage>
</organism>
<dbReference type="PROSITE" id="PS51471">
    <property type="entry name" value="FE2OG_OXY"/>
    <property type="match status" value="1"/>
</dbReference>